<reference evidence="2 4" key="1">
    <citation type="submission" date="2014-07" db="EMBL/GenBank/DDBJ databases">
        <title>Genome of Flavobacterium hydatis DSM 2063.</title>
        <authorList>
            <person name="Pipes S.E."/>
            <person name="Stropko S.J."/>
            <person name="Newman J.D."/>
        </authorList>
    </citation>
    <scope>NUCLEOTIDE SEQUENCE [LARGE SCALE GENOMIC DNA]</scope>
    <source>
        <strain evidence="2 4">DSM 2063</strain>
    </source>
</reference>
<keyword evidence="5" id="KW-1185">Reference proteome</keyword>
<reference evidence="3 5" key="2">
    <citation type="submission" date="2016-11" db="EMBL/GenBank/DDBJ databases">
        <title>Whole genomes of Flavobacteriaceae.</title>
        <authorList>
            <person name="Stine C."/>
            <person name="Li C."/>
            <person name="Tadesse D."/>
        </authorList>
    </citation>
    <scope>NUCLEOTIDE SEQUENCE [LARGE SCALE GENOMIC DNA]</scope>
    <source>
        <strain evidence="3 5">ATCC 29551</strain>
    </source>
</reference>
<evidence type="ECO:0000313" key="5">
    <source>
        <dbReference type="Proteomes" id="UP000198424"/>
    </source>
</evidence>
<evidence type="ECO:0008006" key="6">
    <source>
        <dbReference type="Google" id="ProtNLM"/>
    </source>
</evidence>
<evidence type="ECO:0000256" key="1">
    <source>
        <dbReference type="SAM" id="Coils"/>
    </source>
</evidence>
<dbReference type="InterPro" id="IPR008969">
    <property type="entry name" value="CarboxyPept-like_regulatory"/>
</dbReference>
<dbReference type="Proteomes" id="UP000198424">
    <property type="component" value="Unassembled WGS sequence"/>
</dbReference>
<gene>
    <name evidence="3" type="ORF">B0A62_19505</name>
    <name evidence="2" type="ORF">IW20_10575</name>
</gene>
<organism evidence="2 4">
    <name type="scientific">Flavobacterium hydatis</name>
    <name type="common">Cytophaga aquatilis</name>
    <dbReference type="NCBI Taxonomy" id="991"/>
    <lineage>
        <taxon>Bacteria</taxon>
        <taxon>Pseudomonadati</taxon>
        <taxon>Bacteroidota</taxon>
        <taxon>Flavobacteriia</taxon>
        <taxon>Flavobacteriales</taxon>
        <taxon>Flavobacteriaceae</taxon>
        <taxon>Flavobacterium</taxon>
    </lineage>
</organism>
<dbReference type="OrthoDB" id="7432683at2"/>
<dbReference type="Proteomes" id="UP000028712">
    <property type="component" value="Unassembled WGS sequence"/>
</dbReference>
<protein>
    <recommendedName>
        <fullName evidence="6">TonB-dependent receptor</fullName>
    </recommendedName>
</protein>
<evidence type="ECO:0000313" key="3">
    <source>
        <dbReference type="EMBL" id="OXA90261.1"/>
    </source>
</evidence>
<feature type="coiled-coil region" evidence="1">
    <location>
        <begin position="97"/>
        <end position="124"/>
    </location>
</feature>
<proteinExistence type="predicted"/>
<evidence type="ECO:0000313" key="4">
    <source>
        <dbReference type="Proteomes" id="UP000028712"/>
    </source>
</evidence>
<dbReference type="SUPFAM" id="SSF49464">
    <property type="entry name" value="Carboxypeptidase regulatory domain-like"/>
    <property type="match status" value="1"/>
</dbReference>
<sequence length="214" mass="24625">MKNNIKITIPKPCHENWLEMTPSEKGRFCSNCQKNVIDFTKASDREILMSYTKNNTLCGRFNSTQLNRNITTPKEKNSFWMIAAASVITFLGLGNQTTRAQEKAKTEQTDRKQLKENIKAKSKKDLITYTGTLYDSRNNPITDANVKVKRTKIETKTNFDGEFTIKAKKGAVLIFQHEDFSTTEFKLENDLKIKPIMKNYYFIGEVVTVKTEDD</sequence>
<accession>A0A086AIT8</accession>
<dbReference type="STRING" id="991.IW20_10575"/>
<dbReference type="eggNOG" id="ENOG50330AC">
    <property type="taxonomic scope" value="Bacteria"/>
</dbReference>
<dbReference type="RefSeq" id="WP_035621604.1">
    <property type="nucleotide sequence ID" value="NZ_JBEWQG010000024.1"/>
</dbReference>
<dbReference type="Pfam" id="PF13715">
    <property type="entry name" value="CarbopepD_reg_2"/>
    <property type="match status" value="1"/>
</dbReference>
<comment type="caution">
    <text evidence="2">The sequence shown here is derived from an EMBL/GenBank/DDBJ whole genome shotgun (WGS) entry which is preliminary data.</text>
</comment>
<name>A0A086AIT8_FLAHY</name>
<evidence type="ECO:0000313" key="2">
    <source>
        <dbReference type="EMBL" id="KFF16602.1"/>
    </source>
</evidence>
<dbReference type="Gene3D" id="2.60.40.1120">
    <property type="entry name" value="Carboxypeptidase-like, regulatory domain"/>
    <property type="match status" value="1"/>
</dbReference>
<dbReference type="AlphaFoldDB" id="A0A086AIT8"/>
<keyword evidence="1" id="KW-0175">Coiled coil</keyword>
<dbReference type="EMBL" id="JPRM01000014">
    <property type="protein sequence ID" value="KFF16602.1"/>
    <property type="molecule type" value="Genomic_DNA"/>
</dbReference>
<dbReference type="EMBL" id="MUGY01000028">
    <property type="protein sequence ID" value="OXA90261.1"/>
    <property type="molecule type" value="Genomic_DNA"/>
</dbReference>